<evidence type="ECO:0000313" key="4">
    <source>
        <dbReference type="EMBL" id="TPD70009.1"/>
    </source>
</evidence>
<dbReference type="RefSeq" id="WP_140000615.1">
    <property type="nucleotide sequence ID" value="NZ_VFJE01000053.1"/>
</dbReference>
<keyword evidence="5" id="KW-1185">Reference proteome</keyword>
<dbReference type="AlphaFoldDB" id="A0A501QAU4"/>
<dbReference type="OrthoDB" id="6402335at2"/>
<comment type="caution">
    <text evidence="4">The sequence shown here is derived from an EMBL/GenBank/DDBJ whole genome shotgun (WGS) entry which is preliminary data.</text>
</comment>
<evidence type="ECO:0000313" key="5">
    <source>
        <dbReference type="Proteomes" id="UP000319175"/>
    </source>
</evidence>
<proteinExistence type="predicted"/>
<evidence type="ECO:0000256" key="2">
    <source>
        <dbReference type="SAM" id="SignalP"/>
    </source>
</evidence>
<feature type="domain" description="SbsA Ig-like" evidence="3">
    <location>
        <begin position="327"/>
        <end position="428"/>
    </location>
</feature>
<reference evidence="4 5" key="1">
    <citation type="submission" date="2019-06" db="EMBL/GenBank/DDBJ databases">
        <title>Flavobacterium sp. MaA-Y11 from geoumgang.</title>
        <authorList>
            <person name="Jeong S."/>
        </authorList>
    </citation>
    <scope>NUCLEOTIDE SEQUENCE [LARGE SCALE GENOMIC DNA]</scope>
    <source>
        <strain evidence="4 5">MaA-Y11</strain>
    </source>
</reference>
<organism evidence="4 5">
    <name type="scientific">Flavobacterium microcysteis</name>
    <dbReference type="NCBI Taxonomy" id="2596891"/>
    <lineage>
        <taxon>Bacteria</taxon>
        <taxon>Pseudomonadati</taxon>
        <taxon>Bacteroidota</taxon>
        <taxon>Flavobacteriia</taxon>
        <taxon>Flavobacteriales</taxon>
        <taxon>Flavobacteriaceae</taxon>
        <taxon>Flavobacterium</taxon>
    </lineage>
</organism>
<keyword evidence="1 2" id="KW-0732">Signal</keyword>
<evidence type="ECO:0000256" key="1">
    <source>
        <dbReference type="ARBA" id="ARBA00022729"/>
    </source>
</evidence>
<sequence length="430" mass="49644">MKKLLLLLLTMTPLVSFSQQIIADDIDRFWNAYDKIVVEKDSLKQLDLIKTLYIDKATPGLGGIMKARRYTAEEFVYAINHYPKFWNSVRNNTLKSKEFSKEINEGVAKLKDIYPDLKPVNTYFEIGILRTGGTTMDGMLLIGSEVALTDRSVVTEEFDKKYPHLRSYFDTEPINDVVFLNVHEYIHTQQKETIGNSLLSQTIMEGAAEFLAEISLNVKSPNPQIEFGYKNEEKIKQEYVKEMFSSNIYNWLMNSPDNQFKMRDLGYFVGYAICKRYYELAQDKKQAVKEMINLDYNNETALISFAEKTNYFDKPLSFYKAEFEKRIPTVVAISPIKNGSKKVKSGKTQITITFSQPLNGRNSGIDFGPLGADYFPKLSPNRVWSEDKKSITLEADLEPNKHYQFVVDKTFRNNEGIRIKPYLVEFTTKK</sequence>
<feature type="chain" id="PRO_5021314652" description="SbsA Ig-like domain-containing protein" evidence="2">
    <location>
        <begin position="24"/>
        <end position="430"/>
    </location>
</feature>
<dbReference type="Proteomes" id="UP000319175">
    <property type="component" value="Unassembled WGS sequence"/>
</dbReference>
<evidence type="ECO:0000259" key="3">
    <source>
        <dbReference type="Pfam" id="PF13205"/>
    </source>
</evidence>
<gene>
    <name evidence="4" type="ORF">FJA49_08900</name>
</gene>
<feature type="signal peptide" evidence="2">
    <location>
        <begin position="1"/>
        <end position="23"/>
    </location>
</feature>
<dbReference type="InterPro" id="IPR032812">
    <property type="entry name" value="SbsA_Ig"/>
</dbReference>
<dbReference type="EMBL" id="VFJE01000053">
    <property type="protein sequence ID" value="TPD70009.1"/>
    <property type="molecule type" value="Genomic_DNA"/>
</dbReference>
<accession>A0A501QAU4</accession>
<protein>
    <recommendedName>
        <fullName evidence="3">SbsA Ig-like domain-containing protein</fullName>
    </recommendedName>
</protein>
<dbReference type="Pfam" id="PF13205">
    <property type="entry name" value="Big_5"/>
    <property type="match status" value="1"/>
</dbReference>
<name>A0A501QAU4_9FLAO</name>